<name>A0A8S2H4F2_9BILA</name>
<organism evidence="3 4">
    <name type="scientific">Didymodactylos carnosus</name>
    <dbReference type="NCBI Taxonomy" id="1234261"/>
    <lineage>
        <taxon>Eukaryota</taxon>
        <taxon>Metazoa</taxon>
        <taxon>Spiralia</taxon>
        <taxon>Gnathifera</taxon>
        <taxon>Rotifera</taxon>
        <taxon>Eurotatoria</taxon>
        <taxon>Bdelloidea</taxon>
        <taxon>Philodinida</taxon>
        <taxon>Philodinidae</taxon>
        <taxon>Didymodactylos</taxon>
    </lineage>
</organism>
<dbReference type="AlphaFoldDB" id="A0A8S2H4F2"/>
<protein>
    <submittedName>
        <fullName evidence="3">Uncharacterized protein</fullName>
    </submittedName>
</protein>
<evidence type="ECO:0000313" key="2">
    <source>
        <dbReference type="EMBL" id="CAF0814618.1"/>
    </source>
</evidence>
<accession>A0A8S2H4F2</accession>
<comment type="caution">
    <text evidence="3">The sequence shown here is derived from an EMBL/GenBank/DDBJ whole genome shotgun (WGS) entry which is preliminary data.</text>
</comment>
<dbReference type="Proteomes" id="UP000682733">
    <property type="component" value="Unassembled WGS sequence"/>
</dbReference>
<feature type="compositionally biased region" description="Low complexity" evidence="1">
    <location>
        <begin position="72"/>
        <end position="87"/>
    </location>
</feature>
<proteinExistence type="predicted"/>
<reference evidence="3" key="1">
    <citation type="submission" date="2021-02" db="EMBL/GenBank/DDBJ databases">
        <authorList>
            <person name="Nowell W R."/>
        </authorList>
    </citation>
    <scope>NUCLEOTIDE SEQUENCE</scope>
</reference>
<dbReference type="EMBL" id="CAJOBA010001490">
    <property type="protein sequence ID" value="CAF3598609.1"/>
    <property type="molecule type" value="Genomic_DNA"/>
</dbReference>
<evidence type="ECO:0000313" key="4">
    <source>
        <dbReference type="Proteomes" id="UP000682733"/>
    </source>
</evidence>
<dbReference type="EMBL" id="CAJNOK010001490">
    <property type="protein sequence ID" value="CAF0814618.1"/>
    <property type="molecule type" value="Genomic_DNA"/>
</dbReference>
<sequence length="195" mass="22613">MFSQQAYLHIQLVFREKIDRRRSFLDEVTQTRCNYQVTSNDLAWNEYIKRGGRYIEFGEFKSTKKLSQKQWPPSLRSSAATAPSTSTPMPPSPVSTARTTAATTTTLLDRQQPLVPARATTVRAQAEERRRRDDEIAREALSLAETNVDQAMDFIRNAMANKFMHHSKCPNEPRYGEQDEFEDMAKRSQTQRRHR</sequence>
<feature type="region of interest" description="Disordered" evidence="1">
    <location>
        <begin position="68"/>
        <end position="98"/>
    </location>
</feature>
<dbReference type="Proteomes" id="UP000677228">
    <property type="component" value="Unassembled WGS sequence"/>
</dbReference>
<gene>
    <name evidence="2" type="ORF">OVA965_LOCUS5327</name>
    <name evidence="3" type="ORF">TMI583_LOCUS5325</name>
</gene>
<feature type="region of interest" description="Disordered" evidence="1">
    <location>
        <begin position="167"/>
        <end position="195"/>
    </location>
</feature>
<evidence type="ECO:0000256" key="1">
    <source>
        <dbReference type="SAM" id="MobiDB-lite"/>
    </source>
</evidence>
<evidence type="ECO:0000313" key="3">
    <source>
        <dbReference type="EMBL" id="CAF3598609.1"/>
    </source>
</evidence>